<dbReference type="GO" id="GO:0016020">
    <property type="term" value="C:membrane"/>
    <property type="evidence" value="ECO:0007669"/>
    <property type="project" value="TreeGrafter"/>
</dbReference>
<dbReference type="GO" id="GO:0005829">
    <property type="term" value="C:cytosol"/>
    <property type="evidence" value="ECO:0007669"/>
    <property type="project" value="TreeGrafter"/>
</dbReference>
<organism evidence="2 3">
    <name type="scientific">Dimorphilus gyrociliatus</name>
    <dbReference type="NCBI Taxonomy" id="2664684"/>
    <lineage>
        <taxon>Eukaryota</taxon>
        <taxon>Metazoa</taxon>
        <taxon>Spiralia</taxon>
        <taxon>Lophotrochozoa</taxon>
        <taxon>Annelida</taxon>
        <taxon>Polychaeta</taxon>
        <taxon>Polychaeta incertae sedis</taxon>
        <taxon>Dinophilidae</taxon>
        <taxon>Dimorphilus</taxon>
    </lineage>
</organism>
<accession>A0A7I8VWT6</accession>
<proteinExistence type="predicted"/>
<dbReference type="EMBL" id="CAJFCJ010000009">
    <property type="protein sequence ID" value="CAD5119053.1"/>
    <property type="molecule type" value="Genomic_DNA"/>
</dbReference>
<evidence type="ECO:0000256" key="1">
    <source>
        <dbReference type="SAM" id="SignalP"/>
    </source>
</evidence>
<dbReference type="OrthoDB" id="5949187at2759"/>
<keyword evidence="3" id="KW-1185">Reference proteome</keyword>
<evidence type="ECO:0000313" key="2">
    <source>
        <dbReference type="EMBL" id="CAD5119053.1"/>
    </source>
</evidence>
<evidence type="ECO:0000313" key="3">
    <source>
        <dbReference type="Proteomes" id="UP000549394"/>
    </source>
</evidence>
<gene>
    <name evidence="2" type="ORF">DGYR_LOCUS7346</name>
</gene>
<name>A0A7I8VWT6_9ANNE</name>
<dbReference type="AlphaFoldDB" id="A0A7I8VWT6"/>
<dbReference type="PANTHER" id="PTHR33539">
    <property type="entry name" value="UPF0764 PROTEIN C16ORF89"/>
    <property type="match status" value="1"/>
</dbReference>
<comment type="caution">
    <text evidence="2">The sequence shown here is derived from an EMBL/GenBank/DDBJ whole genome shotgun (WGS) entry which is preliminary data.</text>
</comment>
<sequence length="312" mass="36051">MKIILFVSIVCLVSLVSSYDGLKVLNDIIVSMDRGLNFLNSQIGSLNLDSIIGTRIVEDQLRIAHENHPKSEYLVEILQKIEKLQRDASLISNKSIPYLKLQEPNYYWKMKDIIAPGSWLINKRHDDLLLVKKTQFVIGREEMDGSFSDYCISNLFRKNSNCRISKSCNKVMTSPFFNQYSLTHQVFFWLIFERAGCFLYDSSVFINYFTQHSCSRVFLEAREFEKEGYPKDGRDLFMEQTAICGLRGFRRNFCNANWLKEILKWQKSSGCWGESSSNKRDEKGLKGGCLAHQTAVALAALSQHLRFNLVQF</sequence>
<dbReference type="Pfam" id="PF15882">
    <property type="entry name" value="DUF4735"/>
    <property type="match status" value="1"/>
</dbReference>
<dbReference type="PANTHER" id="PTHR33539:SF1">
    <property type="entry name" value="UPF0764 PROTEIN C16ORF89"/>
    <property type="match status" value="1"/>
</dbReference>
<feature type="signal peptide" evidence="1">
    <location>
        <begin position="1"/>
        <end position="18"/>
    </location>
</feature>
<protein>
    <submittedName>
        <fullName evidence="2">Uncharacterized protein</fullName>
    </submittedName>
</protein>
<reference evidence="2 3" key="1">
    <citation type="submission" date="2020-08" db="EMBL/GenBank/DDBJ databases">
        <authorList>
            <person name="Hejnol A."/>
        </authorList>
    </citation>
    <scope>NUCLEOTIDE SEQUENCE [LARGE SCALE GENOMIC DNA]</scope>
</reference>
<feature type="chain" id="PRO_5029650204" evidence="1">
    <location>
        <begin position="19"/>
        <end position="312"/>
    </location>
</feature>
<keyword evidence="1" id="KW-0732">Signal</keyword>
<dbReference type="Proteomes" id="UP000549394">
    <property type="component" value="Unassembled WGS sequence"/>
</dbReference>
<dbReference type="InterPro" id="IPR031751">
    <property type="entry name" value="DUF4735"/>
</dbReference>